<sequence length="263" mass="29270">MILIRACSGHDELEACVQMQIETWGYDDSDIIPRKAFLVGQKIGGQVIGAFDTDLPGAAPNGTPESMVGFAMSLPGVKTGKNSTDGNPQPYLHSHMLAVRDHYRDRGLGAQLKLEQRREALSRGIRRMEWTFDPLEIKNAHLNIHKLGAIVRSYYVNFYGVSSSRLQGGLPTDRLVAEWYLDSDRVKGILEGSQAAAYEIEERILVPAAIYEWKASSAGRERALAVQDENRRRFQEAFSKGLAVVSFTRDAEGNGVFELARWA</sequence>
<organism evidence="1">
    <name type="scientific">Telmatobacter sp. DSM 110680</name>
    <dbReference type="NCBI Taxonomy" id="3036704"/>
    <lineage>
        <taxon>Bacteria</taxon>
        <taxon>Pseudomonadati</taxon>
        <taxon>Acidobacteriota</taxon>
        <taxon>Terriglobia</taxon>
        <taxon>Terriglobales</taxon>
        <taxon>Acidobacteriaceae</taxon>
        <taxon>Telmatobacter</taxon>
    </lineage>
</organism>
<dbReference type="RefSeq" id="WP_348261501.1">
    <property type="nucleotide sequence ID" value="NZ_CP121196.1"/>
</dbReference>
<dbReference type="InterPro" id="IPR016181">
    <property type="entry name" value="Acyl_CoA_acyltransferase"/>
</dbReference>
<dbReference type="AlphaFoldDB" id="A0AAU7DF26"/>
<evidence type="ECO:0000313" key="1">
    <source>
        <dbReference type="EMBL" id="XBH16274.1"/>
    </source>
</evidence>
<dbReference type="PANTHER" id="PTHR41700">
    <property type="entry name" value="GCN5-RELATED N-ACETYLTRANSFERASE"/>
    <property type="match status" value="1"/>
</dbReference>
<name>A0AAU7DF26_9BACT</name>
<accession>A0AAU7DF26</accession>
<dbReference type="SUPFAM" id="SSF55729">
    <property type="entry name" value="Acyl-CoA N-acyltransferases (Nat)"/>
    <property type="match status" value="1"/>
</dbReference>
<reference evidence="1" key="1">
    <citation type="submission" date="2023-03" db="EMBL/GenBank/DDBJ databases">
        <title>Edaphobacter sp.</title>
        <authorList>
            <person name="Huber K.J."/>
            <person name="Papendorf J."/>
            <person name="Pilke C."/>
            <person name="Bunk B."/>
            <person name="Sproeer C."/>
            <person name="Pester M."/>
        </authorList>
    </citation>
    <scope>NUCLEOTIDE SEQUENCE</scope>
    <source>
        <strain evidence="1">DSM 110680</strain>
    </source>
</reference>
<dbReference type="InterPro" id="IPR038764">
    <property type="entry name" value="GNAT_N_AcTrfase_prd"/>
</dbReference>
<dbReference type="PANTHER" id="PTHR41700:SF1">
    <property type="entry name" value="N-ACETYLTRANSFERASE DOMAIN-CONTAINING PROTEIN"/>
    <property type="match status" value="1"/>
</dbReference>
<protein>
    <submittedName>
        <fullName evidence="1">GNAT family N-acetyltransferase</fullName>
    </submittedName>
</protein>
<proteinExistence type="predicted"/>
<dbReference type="Gene3D" id="3.40.630.30">
    <property type="match status" value="1"/>
</dbReference>
<gene>
    <name evidence="1" type="ORF">P8935_17070</name>
</gene>
<dbReference type="EMBL" id="CP121196">
    <property type="protein sequence ID" value="XBH16274.1"/>
    <property type="molecule type" value="Genomic_DNA"/>
</dbReference>